<keyword evidence="1" id="KW-0597">Phosphoprotein</keyword>
<dbReference type="Pfam" id="PF00072">
    <property type="entry name" value="Response_reg"/>
    <property type="match status" value="1"/>
</dbReference>
<dbReference type="Gene3D" id="2.40.50.1020">
    <property type="entry name" value="LytTr DNA-binding domain"/>
    <property type="match status" value="1"/>
</dbReference>
<keyword evidence="5" id="KW-1185">Reference proteome</keyword>
<evidence type="ECO:0000256" key="1">
    <source>
        <dbReference type="PROSITE-ProRule" id="PRU00169"/>
    </source>
</evidence>
<dbReference type="EMBL" id="LRPC01000028">
    <property type="protein sequence ID" value="KYG73667.1"/>
    <property type="molecule type" value="Genomic_DNA"/>
</dbReference>
<sequence length="235" mass="26883">MRCIIIEDERPAQEVLKEFIGQCPALELKGVYANAMEAQSMLNSGKVDLLFLDINLPLISGIELLKSIKNPPQVIITTAYPEYAIEGFNLDVTDYLLKPFSFSRFLKATNKALKQFQNETVETITKPAKEKEYSIILNIDKVLHKLSPNDVLYLSSDRDYVEFHTTQRKYVMVGALRKWEIELPKTSFVRIHKSHIVNIRSVDQVIGNQVKVRGQILPIGRKYKPEFLKAFGKPS</sequence>
<dbReference type="InterPro" id="IPR011006">
    <property type="entry name" value="CheY-like_superfamily"/>
</dbReference>
<protein>
    <recommendedName>
        <fullName evidence="6">Two-component system response regulator</fullName>
    </recommendedName>
</protein>
<dbReference type="AlphaFoldDB" id="A0A150X4P3"/>
<evidence type="ECO:0000259" key="2">
    <source>
        <dbReference type="PROSITE" id="PS50110"/>
    </source>
</evidence>
<feature type="domain" description="HTH LytTR-type" evidence="3">
    <location>
        <begin position="135"/>
        <end position="233"/>
    </location>
</feature>
<dbReference type="InterPro" id="IPR046947">
    <property type="entry name" value="LytR-like"/>
</dbReference>
<evidence type="ECO:0008006" key="6">
    <source>
        <dbReference type="Google" id="ProtNLM"/>
    </source>
</evidence>
<evidence type="ECO:0000313" key="4">
    <source>
        <dbReference type="EMBL" id="KYG73667.1"/>
    </source>
</evidence>
<dbReference type="Gene3D" id="3.40.50.2300">
    <property type="match status" value="1"/>
</dbReference>
<dbReference type="SMART" id="SM00448">
    <property type="entry name" value="REC"/>
    <property type="match status" value="1"/>
</dbReference>
<dbReference type="InterPro" id="IPR001789">
    <property type="entry name" value="Sig_transdc_resp-reg_receiver"/>
</dbReference>
<dbReference type="GO" id="GO:0000156">
    <property type="term" value="F:phosphorelay response regulator activity"/>
    <property type="evidence" value="ECO:0007669"/>
    <property type="project" value="InterPro"/>
</dbReference>
<name>A0A150X4P3_9BACT</name>
<organism evidence="4 5">
    <name type="scientific">Roseivirga spongicola</name>
    <dbReference type="NCBI Taxonomy" id="333140"/>
    <lineage>
        <taxon>Bacteria</taxon>
        <taxon>Pseudomonadati</taxon>
        <taxon>Bacteroidota</taxon>
        <taxon>Cytophagia</taxon>
        <taxon>Cytophagales</taxon>
        <taxon>Roseivirgaceae</taxon>
        <taxon>Roseivirga</taxon>
    </lineage>
</organism>
<proteinExistence type="predicted"/>
<dbReference type="Pfam" id="PF04397">
    <property type="entry name" value="LytTR"/>
    <property type="match status" value="1"/>
</dbReference>
<dbReference type="SUPFAM" id="SSF52172">
    <property type="entry name" value="CheY-like"/>
    <property type="match status" value="1"/>
</dbReference>
<dbReference type="SMART" id="SM00850">
    <property type="entry name" value="LytTR"/>
    <property type="match status" value="1"/>
</dbReference>
<dbReference type="RefSeq" id="WP_068222286.1">
    <property type="nucleotide sequence ID" value="NZ_CP139724.1"/>
</dbReference>
<evidence type="ECO:0000259" key="3">
    <source>
        <dbReference type="PROSITE" id="PS50930"/>
    </source>
</evidence>
<feature type="domain" description="Response regulatory" evidence="2">
    <location>
        <begin position="2"/>
        <end position="113"/>
    </location>
</feature>
<dbReference type="InterPro" id="IPR007492">
    <property type="entry name" value="LytTR_DNA-bd_dom"/>
</dbReference>
<accession>A0A150X4P3</accession>
<gene>
    <name evidence="4" type="ORF">AWW68_13345</name>
</gene>
<dbReference type="PROSITE" id="PS50110">
    <property type="entry name" value="RESPONSE_REGULATORY"/>
    <property type="match status" value="1"/>
</dbReference>
<reference evidence="4 5" key="1">
    <citation type="submission" date="2016-01" db="EMBL/GenBank/DDBJ databases">
        <title>Genome sequencing of Roseivirga spongicola UST030701-084.</title>
        <authorList>
            <person name="Selvaratnam C."/>
            <person name="Thevarajoo S."/>
            <person name="Goh K.M."/>
            <person name="Ee R."/>
            <person name="Chan K.-G."/>
            <person name="Chong C.S."/>
        </authorList>
    </citation>
    <scope>NUCLEOTIDE SEQUENCE [LARGE SCALE GENOMIC DNA]</scope>
    <source>
        <strain evidence="4 5">UST030701-084</strain>
    </source>
</reference>
<dbReference type="STRING" id="333140.AWW68_13345"/>
<dbReference type="Proteomes" id="UP000075606">
    <property type="component" value="Unassembled WGS sequence"/>
</dbReference>
<dbReference type="GO" id="GO:0003677">
    <property type="term" value="F:DNA binding"/>
    <property type="evidence" value="ECO:0007669"/>
    <property type="project" value="InterPro"/>
</dbReference>
<dbReference type="PROSITE" id="PS50930">
    <property type="entry name" value="HTH_LYTTR"/>
    <property type="match status" value="1"/>
</dbReference>
<dbReference type="PANTHER" id="PTHR37299">
    <property type="entry name" value="TRANSCRIPTIONAL REGULATOR-RELATED"/>
    <property type="match status" value="1"/>
</dbReference>
<comment type="caution">
    <text evidence="4">The sequence shown here is derived from an EMBL/GenBank/DDBJ whole genome shotgun (WGS) entry which is preliminary data.</text>
</comment>
<evidence type="ECO:0000313" key="5">
    <source>
        <dbReference type="Proteomes" id="UP000075606"/>
    </source>
</evidence>
<feature type="modified residue" description="4-aspartylphosphate" evidence="1">
    <location>
        <position position="53"/>
    </location>
</feature>
<dbReference type="OrthoDB" id="1646880at2"/>
<dbReference type="PANTHER" id="PTHR37299:SF1">
    <property type="entry name" value="STAGE 0 SPORULATION PROTEIN A HOMOLOG"/>
    <property type="match status" value="1"/>
</dbReference>